<reference evidence="8" key="1">
    <citation type="journal article" date="2020" name="mSystems">
        <title>Genome- and Community-Level Interaction Insights into Carbon Utilization and Element Cycling Functions of Hydrothermarchaeota in Hydrothermal Sediment.</title>
        <authorList>
            <person name="Zhou Z."/>
            <person name="Liu Y."/>
            <person name="Xu W."/>
            <person name="Pan J."/>
            <person name="Luo Z.H."/>
            <person name="Li M."/>
        </authorList>
    </citation>
    <scope>NUCLEOTIDE SEQUENCE [LARGE SCALE GENOMIC DNA]</scope>
    <source>
        <strain evidence="8">HyVt-628</strain>
    </source>
</reference>
<evidence type="ECO:0000256" key="5">
    <source>
        <dbReference type="ARBA" id="ARBA00023235"/>
    </source>
</evidence>
<comment type="similarity">
    <text evidence="7">Belongs to the aspartate/glutamate racemases family.</text>
</comment>
<comment type="catalytic activity">
    <reaction evidence="1 7">
        <text>L-glutamate = D-glutamate</text>
        <dbReference type="Rhea" id="RHEA:12813"/>
        <dbReference type="ChEBI" id="CHEBI:29985"/>
        <dbReference type="ChEBI" id="CHEBI:29986"/>
        <dbReference type="EC" id="5.1.1.3"/>
    </reaction>
</comment>
<feature type="binding site" evidence="7">
    <location>
        <begin position="181"/>
        <end position="182"/>
    </location>
    <ligand>
        <name>substrate</name>
    </ligand>
</feature>
<evidence type="ECO:0000256" key="6">
    <source>
        <dbReference type="ARBA" id="ARBA00023316"/>
    </source>
</evidence>
<dbReference type="InterPro" id="IPR004391">
    <property type="entry name" value="Glu_race"/>
</dbReference>
<feature type="binding site" evidence="7">
    <location>
        <begin position="71"/>
        <end position="72"/>
    </location>
    <ligand>
        <name>substrate</name>
    </ligand>
</feature>
<dbReference type="FunFam" id="3.40.50.1860:FF:000001">
    <property type="entry name" value="Glutamate racemase"/>
    <property type="match status" value="1"/>
</dbReference>
<dbReference type="EMBL" id="DRSK01000011">
    <property type="protein sequence ID" value="HHE07355.1"/>
    <property type="molecule type" value="Genomic_DNA"/>
</dbReference>
<feature type="active site" description="Proton donor/acceptor" evidence="7">
    <location>
        <position position="180"/>
    </location>
</feature>
<dbReference type="Pfam" id="PF01177">
    <property type="entry name" value="Asp_Glu_race"/>
    <property type="match status" value="1"/>
</dbReference>
<keyword evidence="4 7" id="KW-0573">Peptidoglycan synthesis</keyword>
<dbReference type="GO" id="GO:0071555">
    <property type="term" value="P:cell wall organization"/>
    <property type="evidence" value="ECO:0007669"/>
    <property type="project" value="UniProtKB-KW"/>
</dbReference>
<evidence type="ECO:0000256" key="3">
    <source>
        <dbReference type="ARBA" id="ARBA00022960"/>
    </source>
</evidence>
<dbReference type="InterPro" id="IPR001920">
    <property type="entry name" value="Asp/Glu_race"/>
</dbReference>
<dbReference type="EC" id="5.1.1.3" evidence="2 7"/>
<feature type="active site" description="Proton donor/acceptor" evidence="7">
    <location>
        <position position="70"/>
    </location>
</feature>
<protein>
    <recommendedName>
        <fullName evidence="2 7">Glutamate racemase</fullName>
        <ecNumber evidence="2 7">5.1.1.3</ecNumber>
    </recommendedName>
</protein>
<dbReference type="UniPathway" id="UPA00219"/>
<dbReference type="AlphaFoldDB" id="A0A7C5HGC8"/>
<evidence type="ECO:0000313" key="8">
    <source>
        <dbReference type="EMBL" id="HHE07355.1"/>
    </source>
</evidence>
<evidence type="ECO:0000256" key="4">
    <source>
        <dbReference type="ARBA" id="ARBA00022984"/>
    </source>
</evidence>
<keyword evidence="6 7" id="KW-0961">Cell wall biogenesis/degradation</keyword>
<gene>
    <name evidence="7" type="primary">murI</name>
    <name evidence="8" type="ORF">ENL01_00205</name>
</gene>
<feature type="binding site" evidence="7">
    <location>
        <begin position="39"/>
        <end position="40"/>
    </location>
    <ligand>
        <name>substrate</name>
    </ligand>
</feature>
<comment type="caution">
    <text evidence="8">The sequence shown here is derived from an EMBL/GenBank/DDBJ whole genome shotgun (WGS) entry which is preliminary data.</text>
</comment>
<evidence type="ECO:0000256" key="7">
    <source>
        <dbReference type="HAMAP-Rule" id="MF_00258"/>
    </source>
</evidence>
<keyword evidence="5 7" id="KW-0413">Isomerase</keyword>
<dbReference type="InterPro" id="IPR015942">
    <property type="entry name" value="Asp/Glu/hydantoin_racemase"/>
</dbReference>
<dbReference type="NCBIfam" id="TIGR00067">
    <property type="entry name" value="glut_race"/>
    <property type="match status" value="1"/>
</dbReference>
<feature type="binding site" evidence="7">
    <location>
        <begin position="7"/>
        <end position="8"/>
    </location>
    <ligand>
        <name>substrate</name>
    </ligand>
</feature>
<dbReference type="SUPFAM" id="SSF53681">
    <property type="entry name" value="Aspartate/glutamate racemase"/>
    <property type="match status" value="2"/>
</dbReference>
<organism evidence="8">
    <name type="scientific">Chlorobaculum parvum</name>
    <dbReference type="NCBI Taxonomy" id="274539"/>
    <lineage>
        <taxon>Bacteria</taxon>
        <taxon>Pseudomonadati</taxon>
        <taxon>Chlorobiota</taxon>
        <taxon>Chlorobiia</taxon>
        <taxon>Chlorobiales</taxon>
        <taxon>Chlorobiaceae</taxon>
        <taxon>Chlorobaculum</taxon>
    </lineage>
</organism>
<dbReference type="HAMAP" id="MF_00258">
    <property type="entry name" value="Glu_racemase"/>
    <property type="match status" value="1"/>
</dbReference>
<comment type="pathway">
    <text evidence="7">Cell wall biogenesis; peptidoglycan biosynthesis.</text>
</comment>
<evidence type="ECO:0000256" key="2">
    <source>
        <dbReference type="ARBA" id="ARBA00013090"/>
    </source>
</evidence>
<name>A0A7C5HGC8_9CHLB</name>
<sequence length="250" mass="27143">MKIGVFDSGIGGLTVVKSLLEHKLFEEIIYYGDTARVPYGVKDRNTIIRYGLEAVEFFKNFDIDLLIVACNTVSAYALDEMRAQAPFNIVGVVEPGILAAKNALKDSNSTILVLGTKATIGSGAYETLLHAHGYGNVEAKATGLFVPIVEEGLLEGEVLKSAMHHYFAKCETPDAVILGCTHFPLIAEAISGYFGHQALLIHSGEAIVEYLESYYGVKENCEKTLLKFFASENPDSLKAVASTWLNLSAD</sequence>
<comment type="function">
    <text evidence="7">Provides the (R)-glutamate required for cell wall biosynthesis.</text>
</comment>
<dbReference type="GO" id="GO:0008881">
    <property type="term" value="F:glutamate racemase activity"/>
    <property type="evidence" value="ECO:0007669"/>
    <property type="project" value="UniProtKB-UniRule"/>
</dbReference>
<dbReference type="Gene3D" id="3.40.50.1860">
    <property type="match status" value="2"/>
</dbReference>
<dbReference type="GO" id="GO:0008360">
    <property type="term" value="P:regulation of cell shape"/>
    <property type="evidence" value="ECO:0007669"/>
    <property type="project" value="UniProtKB-KW"/>
</dbReference>
<dbReference type="InterPro" id="IPR033134">
    <property type="entry name" value="Asp/Glu_racemase_AS_2"/>
</dbReference>
<dbReference type="GO" id="GO:0009252">
    <property type="term" value="P:peptidoglycan biosynthetic process"/>
    <property type="evidence" value="ECO:0007669"/>
    <property type="project" value="UniProtKB-UniRule"/>
</dbReference>
<accession>A0A7C5HGC8</accession>
<evidence type="ECO:0000256" key="1">
    <source>
        <dbReference type="ARBA" id="ARBA00001602"/>
    </source>
</evidence>
<dbReference type="PROSITE" id="PS00924">
    <property type="entry name" value="ASP_GLU_RACEMASE_2"/>
    <property type="match status" value="1"/>
</dbReference>
<proteinExistence type="inferred from homology"/>
<dbReference type="PANTHER" id="PTHR21198:SF2">
    <property type="entry name" value="GLUTAMATE RACEMASE"/>
    <property type="match status" value="1"/>
</dbReference>
<dbReference type="Proteomes" id="UP000886059">
    <property type="component" value="Unassembled WGS sequence"/>
</dbReference>
<keyword evidence="3 7" id="KW-0133">Cell shape</keyword>
<dbReference type="PANTHER" id="PTHR21198">
    <property type="entry name" value="GLUTAMATE RACEMASE"/>
    <property type="match status" value="1"/>
</dbReference>